<dbReference type="Gene3D" id="3.40.50.12660">
    <property type="match status" value="1"/>
</dbReference>
<keyword evidence="6" id="KW-0378">Hydrolase</keyword>
<dbReference type="GO" id="GO:0005737">
    <property type="term" value="C:cytoplasm"/>
    <property type="evidence" value="ECO:0007669"/>
    <property type="project" value="TreeGrafter"/>
</dbReference>
<evidence type="ECO:0000313" key="10">
    <source>
        <dbReference type="EMBL" id="EER33701.1"/>
    </source>
</evidence>
<keyword evidence="7" id="KW-0865">Zymogen</keyword>
<accession>C5M7Z7</accession>
<dbReference type="GO" id="GO:0006915">
    <property type="term" value="P:apoptotic process"/>
    <property type="evidence" value="ECO:0007669"/>
    <property type="project" value="UniProtKB-KW"/>
</dbReference>
<gene>
    <name evidence="10" type="ORF">CTRG_02519</name>
</gene>
<feature type="compositionally biased region" description="Low complexity" evidence="8">
    <location>
        <begin position="48"/>
        <end position="66"/>
    </location>
</feature>
<dbReference type="KEGG" id="ctp:CTRG_02519"/>
<evidence type="ECO:0000256" key="2">
    <source>
        <dbReference type="ARBA" id="ARBA00009005"/>
    </source>
</evidence>
<evidence type="ECO:0000256" key="7">
    <source>
        <dbReference type="ARBA" id="ARBA00023145"/>
    </source>
</evidence>
<protein>
    <recommendedName>
        <fullName evidence="3">Metacaspase-1</fullName>
    </recommendedName>
</protein>
<dbReference type="GeneID" id="8299112"/>
<dbReference type="STRING" id="294747.C5M7Z7"/>
<evidence type="ECO:0000256" key="6">
    <source>
        <dbReference type="ARBA" id="ARBA00022807"/>
    </source>
</evidence>
<dbReference type="EMBL" id="GG692397">
    <property type="protein sequence ID" value="EER33701.1"/>
    <property type="molecule type" value="Genomic_DNA"/>
</dbReference>
<keyword evidence="4" id="KW-0645">Protease</keyword>
<dbReference type="OrthoDB" id="3223806at2759"/>
<proteinExistence type="inferred from homology"/>
<evidence type="ECO:0000256" key="3">
    <source>
        <dbReference type="ARBA" id="ARBA00016994"/>
    </source>
</evidence>
<evidence type="ECO:0000259" key="9">
    <source>
        <dbReference type="Pfam" id="PF00656"/>
    </source>
</evidence>
<dbReference type="GO" id="GO:0006508">
    <property type="term" value="P:proteolysis"/>
    <property type="evidence" value="ECO:0007669"/>
    <property type="project" value="UniProtKB-KW"/>
</dbReference>
<keyword evidence="11" id="KW-1185">Reference proteome</keyword>
<dbReference type="HOGENOM" id="CLU_029389_0_2_1"/>
<dbReference type="InterPro" id="IPR050452">
    <property type="entry name" value="Metacaspase"/>
</dbReference>
<dbReference type="InterPro" id="IPR011600">
    <property type="entry name" value="Pept_C14_caspase"/>
</dbReference>
<name>C5M7Z7_CANTT</name>
<comment type="similarity">
    <text evidence="2">Belongs to the peptidase C14B family.</text>
</comment>
<evidence type="ECO:0000256" key="5">
    <source>
        <dbReference type="ARBA" id="ARBA00022703"/>
    </source>
</evidence>
<feature type="region of interest" description="Disordered" evidence="8">
    <location>
        <begin position="1"/>
        <end position="147"/>
    </location>
</feature>
<dbReference type="PANTHER" id="PTHR48104:SF30">
    <property type="entry name" value="METACASPASE-1"/>
    <property type="match status" value="1"/>
</dbReference>
<dbReference type="Proteomes" id="UP000002037">
    <property type="component" value="Unassembled WGS sequence"/>
</dbReference>
<dbReference type="MEROPS" id="C14.035"/>
<organism evidence="10 11">
    <name type="scientific">Candida tropicalis (strain ATCC MYA-3404 / T1)</name>
    <name type="common">Yeast</name>
    <dbReference type="NCBI Taxonomy" id="294747"/>
    <lineage>
        <taxon>Eukaryota</taxon>
        <taxon>Fungi</taxon>
        <taxon>Dikarya</taxon>
        <taxon>Ascomycota</taxon>
        <taxon>Saccharomycotina</taxon>
        <taxon>Pichiomycetes</taxon>
        <taxon>Debaryomycetaceae</taxon>
        <taxon>Candida/Lodderomyces clade</taxon>
        <taxon>Candida</taxon>
    </lineage>
</organism>
<feature type="compositionally biased region" description="Low complexity" evidence="8">
    <location>
        <begin position="10"/>
        <end position="21"/>
    </location>
</feature>
<sequence>MFPGQGRHTYGGQQSNQGQYNRPSGPPPDQYGSNQDQYNRPSGPPPGQYGSNQGQYGSSQGQYSRPSGPPPGQGSYSGQSGSSQGQYSRPSGPPQGQGSYNGQSNSTSQSSGTTRGNQYTDEQQDYGHQHGSGHYSRPPQQTQSFGVDNYNYSYSSCSGRKKALLVGINYFGTKNELRGPINDVNNVEKFLLNSGFSSDNIVKLTDDQRVQRAIPTRQNILDAIQWLVKDAKPNDSLFFHYSGHGGQTEDQPDENGQYDEDDGFDEVIYPLDFETNGFIVDDLLHSMMVKTLPQGCRLTALFDSCHSGSVLDLPYMYSTKGVLKEPNVMKECGEGLLQSAIAYASGNKSAMFTGLGSAVKSFMNKGRAEKASEYTKQTKTSPADVISMSGCKDDQTSADSKEGGVATGAMSYAFLTVMGQNPNQSYLSLLQNMRDILQSKYSQKPQLSSSHPIDVNLQFIV</sequence>
<dbReference type="AlphaFoldDB" id="C5M7Z7"/>
<feature type="domain" description="Peptidase C14 caspase" evidence="9">
    <location>
        <begin position="160"/>
        <end position="452"/>
    </location>
</feature>
<evidence type="ECO:0000256" key="1">
    <source>
        <dbReference type="ARBA" id="ARBA00003621"/>
    </source>
</evidence>
<dbReference type="VEuPathDB" id="FungiDB:CTRG_02519"/>
<keyword evidence="5" id="KW-0053">Apoptosis</keyword>
<dbReference type="eggNOG" id="KOG1546">
    <property type="taxonomic scope" value="Eukaryota"/>
</dbReference>
<feature type="compositionally biased region" description="Polar residues" evidence="8">
    <location>
        <begin position="138"/>
        <end position="147"/>
    </location>
</feature>
<dbReference type="Pfam" id="PF00656">
    <property type="entry name" value="Peptidase_C14"/>
    <property type="match status" value="1"/>
</dbReference>
<dbReference type="RefSeq" id="XP_002548222.1">
    <property type="nucleotide sequence ID" value="XM_002548176.1"/>
</dbReference>
<feature type="compositionally biased region" description="Low complexity" evidence="8">
    <location>
        <begin position="73"/>
        <end position="118"/>
    </location>
</feature>
<evidence type="ECO:0000256" key="8">
    <source>
        <dbReference type="SAM" id="MobiDB-lite"/>
    </source>
</evidence>
<evidence type="ECO:0000256" key="4">
    <source>
        <dbReference type="ARBA" id="ARBA00022670"/>
    </source>
</evidence>
<reference evidence="10 11" key="1">
    <citation type="journal article" date="2009" name="Nature">
        <title>Evolution of pathogenicity and sexual reproduction in eight Candida genomes.</title>
        <authorList>
            <person name="Butler G."/>
            <person name="Rasmussen M.D."/>
            <person name="Lin M.F."/>
            <person name="Santos M.A."/>
            <person name="Sakthikumar S."/>
            <person name="Munro C.A."/>
            <person name="Rheinbay E."/>
            <person name="Grabherr M."/>
            <person name="Forche A."/>
            <person name="Reedy J.L."/>
            <person name="Agrafioti I."/>
            <person name="Arnaud M.B."/>
            <person name="Bates S."/>
            <person name="Brown A.J."/>
            <person name="Brunke S."/>
            <person name="Costanzo M.C."/>
            <person name="Fitzpatrick D.A."/>
            <person name="de Groot P.W."/>
            <person name="Harris D."/>
            <person name="Hoyer L.L."/>
            <person name="Hube B."/>
            <person name="Klis F.M."/>
            <person name="Kodira C."/>
            <person name="Lennard N."/>
            <person name="Logue M.E."/>
            <person name="Martin R."/>
            <person name="Neiman A.M."/>
            <person name="Nikolaou E."/>
            <person name="Quail M.A."/>
            <person name="Quinn J."/>
            <person name="Santos M.C."/>
            <person name="Schmitzberger F.F."/>
            <person name="Sherlock G."/>
            <person name="Shah P."/>
            <person name="Silverstein K.A."/>
            <person name="Skrzypek M.S."/>
            <person name="Soll D."/>
            <person name="Staggs R."/>
            <person name="Stansfield I."/>
            <person name="Stumpf M.P."/>
            <person name="Sudbery P.E."/>
            <person name="Srikantha T."/>
            <person name="Zeng Q."/>
            <person name="Berman J."/>
            <person name="Berriman M."/>
            <person name="Heitman J."/>
            <person name="Gow N.A."/>
            <person name="Lorenz M.C."/>
            <person name="Birren B.W."/>
            <person name="Kellis M."/>
            <person name="Cuomo C.A."/>
        </authorList>
    </citation>
    <scope>NUCLEOTIDE SEQUENCE [LARGE SCALE GENOMIC DNA]</scope>
    <source>
        <strain evidence="11">ATCC MYA-3404 / T1</strain>
    </source>
</reference>
<dbReference type="InterPro" id="IPR029030">
    <property type="entry name" value="Caspase-like_dom_sf"/>
</dbReference>
<keyword evidence="6" id="KW-0788">Thiol protease</keyword>
<dbReference type="GO" id="GO:0004197">
    <property type="term" value="F:cysteine-type endopeptidase activity"/>
    <property type="evidence" value="ECO:0007669"/>
    <property type="project" value="EnsemblFungi"/>
</dbReference>
<evidence type="ECO:0000313" key="11">
    <source>
        <dbReference type="Proteomes" id="UP000002037"/>
    </source>
</evidence>
<comment type="function">
    <text evidence="1">Involved in cell death (apoptosis).</text>
</comment>
<dbReference type="SUPFAM" id="SSF52129">
    <property type="entry name" value="Caspase-like"/>
    <property type="match status" value="1"/>
</dbReference>
<dbReference type="PANTHER" id="PTHR48104">
    <property type="entry name" value="METACASPASE-4"/>
    <property type="match status" value="1"/>
</dbReference>